<organism evidence="2 3">
    <name type="scientific">Enterocloster clostridioformis</name>
    <dbReference type="NCBI Taxonomy" id="1531"/>
    <lineage>
        <taxon>Bacteria</taxon>
        <taxon>Bacillati</taxon>
        <taxon>Bacillota</taxon>
        <taxon>Clostridia</taxon>
        <taxon>Lachnospirales</taxon>
        <taxon>Lachnospiraceae</taxon>
        <taxon>Enterocloster</taxon>
    </lineage>
</organism>
<evidence type="ECO:0000313" key="2">
    <source>
        <dbReference type="EMBL" id="SQB14808.1"/>
    </source>
</evidence>
<sequence>MKVLQMSLAASFLILVIMLFRKLFSARMPRQVFSFLWILAWCKLMIPISAGIPIPVADGLAEFIPDIPPSHPHVPPGRDLAGSQGMAGF</sequence>
<feature type="transmembrane region" description="Helical" evidence="1">
    <location>
        <begin position="35"/>
        <end position="57"/>
    </location>
</feature>
<dbReference type="AlphaFoldDB" id="A0A2X2UEU2"/>
<keyword evidence="1" id="KW-1133">Transmembrane helix</keyword>
<evidence type="ECO:0000313" key="3">
    <source>
        <dbReference type="Proteomes" id="UP000251853"/>
    </source>
</evidence>
<reference evidence="2 3" key="1">
    <citation type="submission" date="2018-06" db="EMBL/GenBank/DDBJ databases">
        <authorList>
            <consortium name="Pathogen Informatics"/>
            <person name="Doyle S."/>
        </authorList>
    </citation>
    <scope>NUCLEOTIDE SEQUENCE [LARGE SCALE GENOMIC DNA]</scope>
    <source>
        <strain evidence="2 3">NCTC11224</strain>
    </source>
</reference>
<dbReference type="EMBL" id="UAVW01000016">
    <property type="protein sequence ID" value="SQB14808.1"/>
    <property type="molecule type" value="Genomic_DNA"/>
</dbReference>
<accession>A0A2X2UEU2</accession>
<keyword evidence="1" id="KW-0812">Transmembrane</keyword>
<keyword evidence="1" id="KW-0472">Membrane</keyword>
<name>A0A2X2UEU2_9FIRM</name>
<protein>
    <submittedName>
        <fullName evidence="2">Penicillin-binding protein</fullName>
    </submittedName>
</protein>
<dbReference type="Proteomes" id="UP000251853">
    <property type="component" value="Unassembled WGS sequence"/>
</dbReference>
<proteinExistence type="predicted"/>
<evidence type="ECO:0000256" key="1">
    <source>
        <dbReference type="SAM" id="Phobius"/>
    </source>
</evidence>
<keyword evidence="3" id="KW-1185">Reference proteome</keyword>
<gene>
    <name evidence="2" type="ORF">NCTC11224_03862</name>
</gene>